<evidence type="ECO:0000313" key="2">
    <source>
        <dbReference type="EMBL" id="KAJ1090698.1"/>
    </source>
</evidence>
<proteinExistence type="predicted"/>
<dbReference type="AlphaFoldDB" id="A0AAV7LI19"/>
<feature type="region of interest" description="Disordered" evidence="1">
    <location>
        <begin position="48"/>
        <end position="96"/>
    </location>
</feature>
<protein>
    <submittedName>
        <fullName evidence="2">Uncharacterized protein</fullName>
    </submittedName>
</protein>
<organism evidence="2 3">
    <name type="scientific">Pleurodeles waltl</name>
    <name type="common">Iberian ribbed newt</name>
    <dbReference type="NCBI Taxonomy" id="8319"/>
    <lineage>
        <taxon>Eukaryota</taxon>
        <taxon>Metazoa</taxon>
        <taxon>Chordata</taxon>
        <taxon>Craniata</taxon>
        <taxon>Vertebrata</taxon>
        <taxon>Euteleostomi</taxon>
        <taxon>Amphibia</taxon>
        <taxon>Batrachia</taxon>
        <taxon>Caudata</taxon>
        <taxon>Salamandroidea</taxon>
        <taxon>Salamandridae</taxon>
        <taxon>Pleurodelinae</taxon>
        <taxon>Pleurodeles</taxon>
    </lineage>
</organism>
<dbReference type="EMBL" id="JANPWB010000015">
    <property type="protein sequence ID" value="KAJ1090698.1"/>
    <property type="molecule type" value="Genomic_DNA"/>
</dbReference>
<evidence type="ECO:0000313" key="3">
    <source>
        <dbReference type="Proteomes" id="UP001066276"/>
    </source>
</evidence>
<evidence type="ECO:0000256" key="1">
    <source>
        <dbReference type="SAM" id="MobiDB-lite"/>
    </source>
</evidence>
<dbReference type="Proteomes" id="UP001066276">
    <property type="component" value="Chromosome 11"/>
</dbReference>
<accession>A0AAV7LI19</accession>
<name>A0AAV7LI19_PLEWA</name>
<reference evidence="2" key="1">
    <citation type="journal article" date="2022" name="bioRxiv">
        <title>Sequencing and chromosome-scale assembly of the giantPleurodeles waltlgenome.</title>
        <authorList>
            <person name="Brown T."/>
            <person name="Elewa A."/>
            <person name="Iarovenko S."/>
            <person name="Subramanian E."/>
            <person name="Araus A.J."/>
            <person name="Petzold A."/>
            <person name="Susuki M."/>
            <person name="Suzuki K.-i.T."/>
            <person name="Hayashi T."/>
            <person name="Toyoda A."/>
            <person name="Oliveira C."/>
            <person name="Osipova E."/>
            <person name="Leigh N.D."/>
            <person name="Simon A."/>
            <person name="Yun M.H."/>
        </authorList>
    </citation>
    <scope>NUCLEOTIDE SEQUENCE</scope>
    <source>
        <strain evidence="2">20211129_DDA</strain>
        <tissue evidence="2">Liver</tissue>
    </source>
</reference>
<gene>
    <name evidence="2" type="ORF">NDU88_003827</name>
</gene>
<feature type="compositionally biased region" description="Gly residues" evidence="1">
    <location>
        <begin position="87"/>
        <end position="96"/>
    </location>
</feature>
<keyword evidence="3" id="KW-1185">Reference proteome</keyword>
<sequence>MGGLSPKRLGTAPLGRVSARKSNVASAAVSFFCPLLLPLCLPNVAGPSPALSHSTTALPLPLHSVGATRPAEQSRTGRARQRAPLGSAGGEGGCND</sequence>
<comment type="caution">
    <text evidence="2">The sequence shown here is derived from an EMBL/GenBank/DDBJ whole genome shotgun (WGS) entry which is preliminary data.</text>
</comment>